<evidence type="ECO:0000313" key="3">
    <source>
        <dbReference type="Proteomes" id="UP001221898"/>
    </source>
</evidence>
<comment type="caution">
    <text evidence="2">The sequence shown here is derived from an EMBL/GenBank/DDBJ whole genome shotgun (WGS) entry which is preliminary data.</text>
</comment>
<gene>
    <name evidence="2" type="ORF">AAFF_G00437240</name>
</gene>
<evidence type="ECO:0000313" key="2">
    <source>
        <dbReference type="EMBL" id="KAJ8397448.1"/>
    </source>
</evidence>
<proteinExistence type="predicted"/>
<name>A0AAD7S7Q9_9TELE</name>
<accession>A0AAD7S7Q9</accession>
<organism evidence="2 3">
    <name type="scientific">Aldrovandia affinis</name>
    <dbReference type="NCBI Taxonomy" id="143900"/>
    <lineage>
        <taxon>Eukaryota</taxon>
        <taxon>Metazoa</taxon>
        <taxon>Chordata</taxon>
        <taxon>Craniata</taxon>
        <taxon>Vertebrata</taxon>
        <taxon>Euteleostomi</taxon>
        <taxon>Actinopterygii</taxon>
        <taxon>Neopterygii</taxon>
        <taxon>Teleostei</taxon>
        <taxon>Notacanthiformes</taxon>
        <taxon>Halosauridae</taxon>
        <taxon>Aldrovandia</taxon>
    </lineage>
</organism>
<sequence>MKAEPEMDSTDYTGVELRSTFKIEEMEESIERKNGCGKSREEKYLLSHIKEEEEKGGDRQKVKMERKDGVRNEEGLWRQQEKERDEWRERDVTDQILQTNRGKKNEGKLEYGQQEGEELDRLVTSCLLKQPRVLICRCEVTDVSVPVLSPLHSVSSKREQGGRSPQKWHELSLVKGKRSFKGQVVTQKKRMTDKLERPLKCLPASSENGICAEASHSAPVISTRNQNTGQTVEVSYQIFACSQCPFIHMEEVKLHPHVEKAAIIFLATVGQLHQRRCAPTGHDNTNTASATPHSMTDCLHPSLPLEDWWIPQSSLNQISNQNPCFKS</sequence>
<keyword evidence="3" id="KW-1185">Reference proteome</keyword>
<dbReference type="AlphaFoldDB" id="A0AAD7S7Q9"/>
<dbReference type="EMBL" id="JAINUG010000097">
    <property type="protein sequence ID" value="KAJ8397448.1"/>
    <property type="molecule type" value="Genomic_DNA"/>
</dbReference>
<protein>
    <submittedName>
        <fullName evidence="2">Uncharacterized protein</fullName>
    </submittedName>
</protein>
<feature type="region of interest" description="Disordered" evidence="1">
    <location>
        <begin position="48"/>
        <end position="70"/>
    </location>
</feature>
<reference evidence="2" key="1">
    <citation type="journal article" date="2023" name="Science">
        <title>Genome structures resolve the early diversification of teleost fishes.</title>
        <authorList>
            <person name="Parey E."/>
            <person name="Louis A."/>
            <person name="Montfort J."/>
            <person name="Bouchez O."/>
            <person name="Roques C."/>
            <person name="Iampietro C."/>
            <person name="Lluch J."/>
            <person name="Castinel A."/>
            <person name="Donnadieu C."/>
            <person name="Desvignes T."/>
            <person name="Floi Bucao C."/>
            <person name="Jouanno E."/>
            <person name="Wen M."/>
            <person name="Mejri S."/>
            <person name="Dirks R."/>
            <person name="Jansen H."/>
            <person name="Henkel C."/>
            <person name="Chen W.J."/>
            <person name="Zahm M."/>
            <person name="Cabau C."/>
            <person name="Klopp C."/>
            <person name="Thompson A.W."/>
            <person name="Robinson-Rechavi M."/>
            <person name="Braasch I."/>
            <person name="Lecointre G."/>
            <person name="Bobe J."/>
            <person name="Postlethwait J.H."/>
            <person name="Berthelot C."/>
            <person name="Roest Crollius H."/>
            <person name="Guiguen Y."/>
        </authorList>
    </citation>
    <scope>NUCLEOTIDE SEQUENCE</scope>
    <source>
        <strain evidence="2">NC1722</strain>
    </source>
</reference>
<evidence type="ECO:0000256" key="1">
    <source>
        <dbReference type="SAM" id="MobiDB-lite"/>
    </source>
</evidence>
<dbReference type="Proteomes" id="UP001221898">
    <property type="component" value="Unassembled WGS sequence"/>
</dbReference>